<evidence type="ECO:0000313" key="3">
    <source>
        <dbReference type="EMBL" id="PIR93817.1"/>
    </source>
</evidence>
<dbReference type="AlphaFoldDB" id="A0A2H0V3Z4"/>
<dbReference type="InterPro" id="IPR051599">
    <property type="entry name" value="Cell_Envelope_Assoc"/>
</dbReference>
<dbReference type="CDD" id="cd06259">
    <property type="entry name" value="YdcF-like"/>
    <property type="match status" value="1"/>
</dbReference>
<evidence type="ECO:0000259" key="2">
    <source>
        <dbReference type="Pfam" id="PF02698"/>
    </source>
</evidence>
<reference evidence="4" key="1">
    <citation type="submission" date="2017-09" db="EMBL/GenBank/DDBJ databases">
        <title>Depth-based differentiation of microbial function through sediment-hosted aquifers and enrichment of novel symbionts in the deep terrestrial subsurface.</title>
        <authorList>
            <person name="Probst A.J."/>
            <person name="Ladd B."/>
            <person name="Jarett J.K."/>
            <person name="Geller-Mcgrath D.E."/>
            <person name="Sieber C.M.K."/>
            <person name="Emerson J.B."/>
            <person name="Anantharaman K."/>
            <person name="Thomas B.C."/>
            <person name="Malmstrom R."/>
            <person name="Stieglmeier M."/>
            <person name="Klingl A."/>
            <person name="Woyke T."/>
            <person name="Ryan C.M."/>
            <person name="Banfield J.F."/>
        </authorList>
    </citation>
    <scope>NUCLEOTIDE SEQUENCE [LARGE SCALE GENOMIC DNA]</scope>
</reference>
<dbReference type="InterPro" id="IPR003848">
    <property type="entry name" value="DUF218"/>
</dbReference>
<gene>
    <name evidence="3" type="ORF">COT97_04660</name>
</gene>
<accession>A0A2H0V3Z4</accession>
<dbReference type="GO" id="GO:0005886">
    <property type="term" value="C:plasma membrane"/>
    <property type="evidence" value="ECO:0007669"/>
    <property type="project" value="TreeGrafter"/>
</dbReference>
<name>A0A2H0V3Z4_9BACT</name>
<feature type="domain" description="DUF218" evidence="2">
    <location>
        <begin position="58"/>
        <end position="175"/>
    </location>
</feature>
<evidence type="ECO:0000256" key="1">
    <source>
        <dbReference type="SAM" id="Phobius"/>
    </source>
</evidence>
<proteinExistence type="predicted"/>
<comment type="caution">
    <text evidence="3">The sequence shown here is derived from an EMBL/GenBank/DDBJ whole genome shotgun (WGS) entry which is preliminary data.</text>
</comment>
<dbReference type="EMBL" id="PFAP01000035">
    <property type="protein sequence ID" value="PIR93817.1"/>
    <property type="molecule type" value="Genomic_DNA"/>
</dbReference>
<dbReference type="PANTHER" id="PTHR30336">
    <property type="entry name" value="INNER MEMBRANE PROTEIN, PROBABLE PERMEASE"/>
    <property type="match status" value="1"/>
</dbReference>
<dbReference type="Proteomes" id="UP000229901">
    <property type="component" value="Unassembled WGS sequence"/>
</dbReference>
<feature type="transmembrane region" description="Helical" evidence="1">
    <location>
        <begin position="20"/>
        <end position="39"/>
    </location>
</feature>
<organism evidence="3 4">
    <name type="scientific">Candidatus Falkowbacteria bacterium CG10_big_fil_rev_8_21_14_0_10_39_11</name>
    <dbReference type="NCBI Taxonomy" id="1974565"/>
    <lineage>
        <taxon>Bacteria</taxon>
        <taxon>Candidatus Falkowiibacteriota</taxon>
    </lineage>
</organism>
<dbReference type="PANTHER" id="PTHR30336:SF6">
    <property type="entry name" value="INTEGRAL MEMBRANE PROTEIN"/>
    <property type="match status" value="1"/>
</dbReference>
<evidence type="ECO:0000313" key="4">
    <source>
        <dbReference type="Proteomes" id="UP000229901"/>
    </source>
</evidence>
<keyword evidence="1" id="KW-1133">Transmembrane helix</keyword>
<sequence length="217" mass="24516">MEIIETGHVKKGFFSYFTQATISIFVICFLLLTIIVGWVQTRYTFQIVEPAEVSDQYDTAVVFGAGLRARGTPGLFLEDRLQTAVNLFHAGQVEKLLLSGDNTSPNHNEVQAMKNFVLDNGVPEENLILDHSGLNTYDTCYRAKHVFNLNNAVLVTQKYHLHRALYVCNTIGLNSVGVDASLHDYPGQLKLNFREKVASLVDWFEVHIMRHQAQIMD</sequence>
<keyword evidence="1" id="KW-0812">Transmembrane</keyword>
<dbReference type="Pfam" id="PF02698">
    <property type="entry name" value="DUF218"/>
    <property type="match status" value="1"/>
</dbReference>
<keyword evidence="1" id="KW-0472">Membrane</keyword>
<protein>
    <recommendedName>
        <fullName evidence="2">DUF218 domain-containing protein</fullName>
    </recommendedName>
</protein>